<evidence type="ECO:0000313" key="6">
    <source>
        <dbReference type="EMBL" id="CAF1507199.1"/>
    </source>
</evidence>
<keyword evidence="2" id="KW-0479">Metal-binding</keyword>
<dbReference type="GO" id="GO:0046872">
    <property type="term" value="F:metal ion binding"/>
    <property type="evidence" value="ECO:0007669"/>
    <property type="project" value="UniProtKB-KW"/>
</dbReference>
<protein>
    <recommendedName>
        <fullName evidence="5">Isopenicillin N synthase-like Fe(2+) 2OG dioxygenase domain-containing protein</fullName>
    </recommendedName>
</protein>
<evidence type="ECO:0000256" key="3">
    <source>
        <dbReference type="ARBA" id="ARBA00023002"/>
    </source>
</evidence>
<dbReference type="SUPFAM" id="SSF51197">
    <property type="entry name" value="Clavaminate synthase-like"/>
    <property type="match status" value="1"/>
</dbReference>
<dbReference type="AlphaFoldDB" id="A0A815Z039"/>
<sequence>MTNVQTKPDEILNQMEYPIVDLSLYLNDPDKSSKDCQLVADLLHKYGFLCVKDPRVDDGLNDRFIDMLEKYYEQSDELKAKDIRKEVFYQVGLTPGFVEQARDRCDMIAKFNETEKPLTICPPDFDNKSRFFWRIGERPSNSEFPELHADPVIPENFPEWKATMDNWGTLMLATVNTIAEMCARGFHMPYDTFTSLMKYGSNLLAPTGSNLGQFGQKGTILAGFHSDISFLTIHGRARFPGLFVWTREGKRLPVKVPHGCLLLQAGQQFERLTGGQVLAGFHEVVVSEQTVRAIEEASKAGRSLWRVSSTMFTHIATDHILQPLGSFANPETIKKYPPIKAGAQVIAELAAVKMAKTLQVDNELLVNAY</sequence>
<evidence type="ECO:0000256" key="4">
    <source>
        <dbReference type="ARBA" id="ARBA00023004"/>
    </source>
</evidence>
<accession>A0A815Z039</accession>
<reference evidence="7" key="1">
    <citation type="submission" date="2021-02" db="EMBL/GenBank/DDBJ databases">
        <authorList>
            <person name="Nowell W R."/>
        </authorList>
    </citation>
    <scope>NUCLEOTIDE SEQUENCE</scope>
</reference>
<dbReference type="InterPro" id="IPR044861">
    <property type="entry name" value="IPNS-like_FE2OG_OXY"/>
</dbReference>
<evidence type="ECO:0000256" key="2">
    <source>
        <dbReference type="ARBA" id="ARBA00022723"/>
    </source>
</evidence>
<dbReference type="EMBL" id="CAJNOR010005872">
    <property type="protein sequence ID" value="CAF1578491.1"/>
    <property type="molecule type" value="Genomic_DNA"/>
</dbReference>
<dbReference type="Gene3D" id="2.60.120.330">
    <property type="entry name" value="B-lactam Antibiotic, Isopenicillin N Synthase, Chain"/>
    <property type="match status" value="1"/>
</dbReference>
<proteinExistence type="inferred from homology"/>
<evidence type="ECO:0000259" key="5">
    <source>
        <dbReference type="Pfam" id="PF03171"/>
    </source>
</evidence>
<organism evidence="7 8">
    <name type="scientific">Adineta ricciae</name>
    <name type="common">Rotifer</name>
    <dbReference type="NCBI Taxonomy" id="249248"/>
    <lineage>
        <taxon>Eukaryota</taxon>
        <taxon>Metazoa</taxon>
        <taxon>Spiralia</taxon>
        <taxon>Gnathifera</taxon>
        <taxon>Rotifera</taxon>
        <taxon>Eurotatoria</taxon>
        <taxon>Bdelloidea</taxon>
        <taxon>Adinetida</taxon>
        <taxon>Adinetidae</taxon>
        <taxon>Adineta</taxon>
    </lineage>
</organism>
<keyword evidence="3" id="KW-0560">Oxidoreductase</keyword>
<evidence type="ECO:0000313" key="8">
    <source>
        <dbReference type="Proteomes" id="UP000663828"/>
    </source>
</evidence>
<dbReference type="Pfam" id="PF03171">
    <property type="entry name" value="2OG-FeII_Oxy"/>
    <property type="match status" value="1"/>
</dbReference>
<evidence type="ECO:0000256" key="1">
    <source>
        <dbReference type="ARBA" id="ARBA00008056"/>
    </source>
</evidence>
<dbReference type="PANTHER" id="PTHR10209:SF874">
    <property type="entry name" value="2-OXOGLUTARATE (2OG) AND FE(II)-DEPENDENT OXYGENASE SUPERFAMILY PROTEIN"/>
    <property type="match status" value="1"/>
</dbReference>
<name>A0A815Z039_ADIRI</name>
<dbReference type="Proteomes" id="UP000663852">
    <property type="component" value="Unassembled WGS sequence"/>
</dbReference>
<dbReference type="EMBL" id="CAJNOJ010000670">
    <property type="protein sequence ID" value="CAF1507199.1"/>
    <property type="molecule type" value="Genomic_DNA"/>
</dbReference>
<comment type="caution">
    <text evidence="7">The sequence shown here is derived from an EMBL/GenBank/DDBJ whole genome shotgun (WGS) entry which is preliminary data.</text>
</comment>
<dbReference type="InterPro" id="IPR027443">
    <property type="entry name" value="IPNS-like_sf"/>
</dbReference>
<comment type="similarity">
    <text evidence="1">Belongs to the iron/ascorbate-dependent oxidoreductase family.</text>
</comment>
<evidence type="ECO:0000313" key="7">
    <source>
        <dbReference type="EMBL" id="CAF1578491.1"/>
    </source>
</evidence>
<dbReference type="Proteomes" id="UP000663828">
    <property type="component" value="Unassembled WGS sequence"/>
</dbReference>
<dbReference type="OrthoDB" id="10248513at2759"/>
<keyword evidence="8" id="KW-1185">Reference proteome</keyword>
<keyword evidence="4" id="KW-0408">Iron</keyword>
<feature type="domain" description="Isopenicillin N synthase-like Fe(2+) 2OG dioxygenase" evidence="5">
    <location>
        <begin position="223"/>
        <end position="313"/>
    </location>
</feature>
<dbReference type="GO" id="GO:0016491">
    <property type="term" value="F:oxidoreductase activity"/>
    <property type="evidence" value="ECO:0007669"/>
    <property type="project" value="UniProtKB-KW"/>
</dbReference>
<dbReference type="PANTHER" id="PTHR10209">
    <property type="entry name" value="OXIDOREDUCTASE, 2OG-FE II OXYGENASE FAMILY PROTEIN"/>
    <property type="match status" value="1"/>
</dbReference>
<gene>
    <name evidence="6" type="ORF">EDS130_LOCUS43008</name>
    <name evidence="7" type="ORF">XAT740_LOCUS45235</name>
</gene>